<dbReference type="Pfam" id="PF01888">
    <property type="entry name" value="CbiD"/>
    <property type="match status" value="1"/>
</dbReference>
<dbReference type="InterPro" id="IPR002748">
    <property type="entry name" value="CbiD"/>
</dbReference>
<dbReference type="EC" id="2.1.1.195" evidence="5"/>
<evidence type="ECO:0000256" key="5">
    <source>
        <dbReference type="HAMAP-Rule" id="MF_00787"/>
    </source>
</evidence>
<dbReference type="AlphaFoldDB" id="A0A9P1PB07"/>
<dbReference type="RefSeq" id="WP_057548028.1">
    <property type="nucleotide sequence ID" value="NZ_CDNY01000005.1"/>
</dbReference>
<dbReference type="HAMAP" id="MF_00787">
    <property type="entry name" value="CbiD"/>
    <property type="match status" value="1"/>
</dbReference>
<keyword evidence="4 5" id="KW-0949">S-adenosyl-L-methionine</keyword>
<comment type="catalytic activity">
    <reaction evidence="5">
        <text>Co-precorrin-5B + S-adenosyl-L-methionine = Co-precorrin-6A + S-adenosyl-L-homocysteine</text>
        <dbReference type="Rhea" id="RHEA:26285"/>
        <dbReference type="ChEBI" id="CHEBI:57856"/>
        <dbReference type="ChEBI" id="CHEBI:59789"/>
        <dbReference type="ChEBI" id="CHEBI:60063"/>
        <dbReference type="ChEBI" id="CHEBI:60064"/>
        <dbReference type="EC" id="2.1.1.195"/>
    </reaction>
</comment>
<comment type="similarity">
    <text evidence="5">Belongs to the CbiD family.</text>
</comment>
<dbReference type="GO" id="GO:0008168">
    <property type="term" value="F:methyltransferase activity"/>
    <property type="evidence" value="ECO:0007669"/>
    <property type="project" value="UniProtKB-UniRule"/>
</dbReference>
<dbReference type="GO" id="GO:0032259">
    <property type="term" value="P:methylation"/>
    <property type="evidence" value="ECO:0007669"/>
    <property type="project" value="UniProtKB-KW"/>
</dbReference>
<comment type="function">
    <text evidence="5">Catalyzes the methylation of C-1 in cobalt-precorrin-5B to form cobalt-precorrin-6A.</text>
</comment>
<evidence type="ECO:0000256" key="1">
    <source>
        <dbReference type="ARBA" id="ARBA00022573"/>
    </source>
</evidence>
<dbReference type="PANTHER" id="PTHR35863">
    <property type="entry name" value="COBALT-PRECORRIN-5B C(1)-METHYLTRANSFERASE"/>
    <property type="match status" value="1"/>
</dbReference>
<evidence type="ECO:0000256" key="2">
    <source>
        <dbReference type="ARBA" id="ARBA00022603"/>
    </source>
</evidence>
<gene>
    <name evidence="5 6" type="primary">cbiD</name>
    <name evidence="6" type="ORF">UMC4404_33321</name>
</gene>
<reference evidence="7" key="1">
    <citation type="submission" date="2015-01" db="EMBL/GenBank/DDBJ databases">
        <authorList>
            <person name="Aslett A.Martin."/>
            <person name="De Silva Nishadi"/>
        </authorList>
    </citation>
    <scope>NUCLEOTIDE SEQUENCE [LARGE SCALE GENOMIC DNA]</scope>
    <source>
        <strain evidence="7">UMC4404</strain>
    </source>
</reference>
<dbReference type="GO" id="GO:0019251">
    <property type="term" value="P:anaerobic cobalamin biosynthetic process"/>
    <property type="evidence" value="ECO:0007669"/>
    <property type="project" value="UniProtKB-UniRule"/>
</dbReference>
<dbReference type="Gene3D" id="3.30.2110.10">
    <property type="entry name" value="CbiD-like"/>
    <property type="match status" value="1"/>
</dbReference>
<dbReference type="InterPro" id="IPR036074">
    <property type="entry name" value="CbiD_sf"/>
</dbReference>
<dbReference type="PANTHER" id="PTHR35863:SF1">
    <property type="entry name" value="COBALT-PRECORRIN-5B C(1)-METHYLTRANSFERASE"/>
    <property type="match status" value="1"/>
</dbReference>
<protein>
    <recommendedName>
        <fullName evidence="5">Cobalt-precorrin-5B C(1)-methyltransferase</fullName>
        <ecNumber evidence="5">2.1.1.195</ecNumber>
    </recommendedName>
    <alternativeName>
        <fullName evidence="5">Cobalt-precorrin-6A synthase</fullName>
    </alternativeName>
</protein>
<dbReference type="SUPFAM" id="SSF111342">
    <property type="entry name" value="CbiD-like"/>
    <property type="match status" value="1"/>
</dbReference>
<dbReference type="Proteomes" id="UP000049685">
    <property type="component" value="Unassembled WGS sequence"/>
</dbReference>
<evidence type="ECO:0000256" key="4">
    <source>
        <dbReference type="ARBA" id="ARBA00022691"/>
    </source>
</evidence>
<dbReference type="PIRSF" id="PIRSF026782">
    <property type="entry name" value="CbiD"/>
    <property type="match status" value="1"/>
</dbReference>
<evidence type="ECO:0000256" key="3">
    <source>
        <dbReference type="ARBA" id="ARBA00022679"/>
    </source>
</evidence>
<comment type="caution">
    <text evidence="6">The sequence shown here is derived from an EMBL/GenBank/DDBJ whole genome shotgun (WGS) entry which is preliminary data.</text>
</comment>
<name>A0A9P1PB07_PARSO</name>
<dbReference type="EMBL" id="CDNY01000005">
    <property type="protein sequence ID" value="CEO33887.1"/>
    <property type="molecule type" value="Genomic_DNA"/>
</dbReference>
<sequence>MEEYVYIDGKKYRRGYTTGSCATGAAKAASYMLLTKKVIKTINIDTPKGIPLTLKLENIEIKENYAQCSVKKDGGDDIDATHNLDIYARVEFIDSNEILITGGTGVGVITKKGLGVGVGEAAINKTPRIMINNEVRKVIGEDKGVKVTIFVPDGDAIAQKTFNPRLGIIGGISIIGTTGIVEPMSDEGWKKSLSIELEMKKAQGLDKIILVPGNHGEMFIKEKLGIDMKYVVRTSNFIGYMLKEAQRIGFKQILMAGHLGKYVKIAGGIFNTHSKVADARNEILIANLALMNAPFELIKSTNECLTTEEFIDVLETDEYREYKEIYNILSQKCKERIDTHINDEEINVEVMIFSMNKELLGQSKKAGDLKEVFYD</sequence>
<keyword evidence="2 5" id="KW-0489">Methyltransferase</keyword>
<dbReference type="NCBIfam" id="TIGR00312">
    <property type="entry name" value="cbiD"/>
    <property type="match status" value="1"/>
</dbReference>
<keyword evidence="3 5" id="KW-0808">Transferase</keyword>
<keyword evidence="1 5" id="KW-0169">Cobalamin biosynthesis</keyword>
<organism evidence="6 7">
    <name type="scientific">Paraclostridium sordellii</name>
    <name type="common">Clostridium sordellii</name>
    <dbReference type="NCBI Taxonomy" id="1505"/>
    <lineage>
        <taxon>Bacteria</taxon>
        <taxon>Bacillati</taxon>
        <taxon>Bacillota</taxon>
        <taxon>Clostridia</taxon>
        <taxon>Peptostreptococcales</taxon>
        <taxon>Peptostreptococcaceae</taxon>
        <taxon>Paraclostridium</taxon>
    </lineage>
</organism>
<evidence type="ECO:0000313" key="7">
    <source>
        <dbReference type="Proteomes" id="UP000049685"/>
    </source>
</evidence>
<proteinExistence type="inferred from homology"/>
<accession>A0A9P1PB07</accession>
<evidence type="ECO:0000313" key="6">
    <source>
        <dbReference type="EMBL" id="CEO33887.1"/>
    </source>
</evidence>
<comment type="pathway">
    <text evidence="5">Cofactor biosynthesis; adenosylcobalamin biosynthesis; cob(II)yrinate a,c-diamide from sirohydrochlorin (anaerobic route): step 6/10.</text>
</comment>